<dbReference type="InterPro" id="IPR001747">
    <property type="entry name" value="Vitellogenin_N"/>
</dbReference>
<evidence type="ECO:0000259" key="6">
    <source>
        <dbReference type="PROSITE" id="PS51211"/>
    </source>
</evidence>
<organism evidence="8 9">
    <name type="scientific">Rhipicephalus microplus</name>
    <name type="common">Cattle tick</name>
    <name type="synonym">Boophilus microplus</name>
    <dbReference type="NCBI Taxonomy" id="6941"/>
    <lineage>
        <taxon>Eukaryota</taxon>
        <taxon>Metazoa</taxon>
        <taxon>Ecdysozoa</taxon>
        <taxon>Arthropoda</taxon>
        <taxon>Chelicerata</taxon>
        <taxon>Arachnida</taxon>
        <taxon>Acari</taxon>
        <taxon>Parasitiformes</taxon>
        <taxon>Ixodida</taxon>
        <taxon>Ixodoidea</taxon>
        <taxon>Ixodidae</taxon>
        <taxon>Rhipicephalinae</taxon>
        <taxon>Rhipicephalus</taxon>
        <taxon>Boophilus</taxon>
    </lineage>
</organism>
<feature type="domain" description="Vitellogenin" evidence="6">
    <location>
        <begin position="1"/>
        <end position="663"/>
    </location>
</feature>
<evidence type="ECO:0008006" key="10">
    <source>
        <dbReference type="Google" id="ProtNLM"/>
    </source>
</evidence>
<comment type="caution">
    <text evidence="8">The sequence shown here is derived from an EMBL/GenBank/DDBJ whole genome shotgun (WGS) entry which is preliminary data.</text>
</comment>
<sequence>MYVLNPEQRHQLTGLGFRSKVIMQPKPDHTHFKISNFETEAFNSEEMHLNQHEFHYTPNDLQHDALEHPFAGKFDEGKIEEIELSKNAPLWVKNLKKGILSLFQLDLVKGRHDHHREREYHVKEDGLHGVCDTLYVVRAEGHDYIELTKIKNLEKCDRPHYAVLGREVAKKCVKGEVEETHPSSSTSEVYYELKGTAQNYVIMHAWAESGYLFKPHGEGKTIHVKLNRTLDLLEEHDSTTDTSLGDDHEKEHSLAQDFGLTGDLTNPEELKRQNAPYKHFNVHGNKEKFAEGLHQLAELDYTDEDIKEIDNKPSGSQLFLILFNSFASLDYDEISWVYQNHVASAPDGKKDNILHAFLDLLAAAGMNPHVTFGLHLIKNKEIGALDAHRFYGKLHLNLKEVSGALITEIADSCKSEAVKSHPGTWSACKLAVSTIASGAGCKHAHQDHEEDHGTCRPEIISHIFNYSVTPADTHGEPQSETTVYLRVAGNLGTRRAMHYLERFICHCQEEPKRMAALWALKQSCRNHPDLARAIALPVFYNTSEPSEIRIAAFLTILFSHPEMYLLRHIAVEMLTEPSDQVVHFVMSAFRTLAESKYPCHRELATHMQYVLPEWDHDTRFSRPIDRSSSHITVSSTYSPKYDYGSMTSLEMIRSHDSFLPRNCYVMLKDYRAGHSYDTFTLEFESWGMDKLISSMLGPRPGFSKNLWNFLGRRRIPRDASAKERKEIEDSLHIEDREYDPFYARLTMSVFGKTTESLSIDESTIAKLQEKQAKPEEALQSLLGADVNKKYFYMTKDLELLMPSELGVPVFFYMKQAEFVYAKIDKVALNHGDNAELHLDVKRHYLYDVASDQMLGFAPQFTKQAFGTGNNARTAISWPLDLKVTFAPLEGKLSLRRPLHLPWNVINHQFRPYTFGMPIDITMDPSHAIAEMPKLMKPLYRPEELTEFDRHYFDDTFGVGLQVKGHLIKRGLRQAVREVYHDMSCRERFYYMLVNPHWHPRDIKIYALPAAQDPSTELDIDISYKFLEADDERHSRFNVRDQIGDDAQVPSTHVLNLDVNFKGAARERKAVAELRYSFNHDLFNHKLQFFYEKTPFGHEDTEMKICLDASAKFPHPDWTITNMATFHAGKQIDAHLNVHYGASCEAGTSITVNGKFTHTDEDEQQLAAAAEGKTVGRDRFSSTFLHWLANKCHMKQEKGIPFSHYCYRLLRYSSRLGKFTADVEWKNYKPVSIHIRSPRSKTVMYSRAYKSLLNRLAKYYNKRYAYKPWKAGFLGVLASYLTGDHGKLHVVSQTPWWSLGEKPHTDMIVTTQDGHSHEHWGVPTFSKILEPRVFTVAGYTHAAEYSKLYRHKYCDLQANGVRTFDGTLINLPETDCYKVVARDCSPFKRFLVLARATNNPSLNKALKMFIDTTMIEILPLDDASGLVLRVDGSKVDITPEHSYSHTYHDAELFRVKKAATKWFTLDSEPYGLHIGFGGNMLLVEVAPFYRGKLCGLCGDYNLDKNHELSGPDGHQYNNTLEFAKSYVVPSPDCHAPAH</sequence>
<dbReference type="Gene3D" id="1.25.10.20">
    <property type="entry name" value="Vitellinogen, superhelical"/>
    <property type="match status" value="1"/>
</dbReference>
<gene>
    <name evidence="8" type="ORF">HPB51_004593</name>
</gene>
<dbReference type="VEuPathDB" id="VectorBase:LOC119180740"/>
<keyword evidence="1" id="KW-0732">Signal</keyword>
<dbReference type="Proteomes" id="UP000821866">
    <property type="component" value="Chromosome 11"/>
</dbReference>
<reference evidence="8" key="2">
    <citation type="submission" date="2021-09" db="EMBL/GenBank/DDBJ databases">
        <authorList>
            <person name="Jia N."/>
            <person name="Wang J."/>
            <person name="Shi W."/>
            <person name="Du L."/>
            <person name="Sun Y."/>
            <person name="Zhan W."/>
            <person name="Jiang J."/>
            <person name="Wang Q."/>
            <person name="Zhang B."/>
            <person name="Ji P."/>
            <person name="Sakyi L.B."/>
            <person name="Cui X."/>
            <person name="Yuan T."/>
            <person name="Jiang B."/>
            <person name="Yang W."/>
            <person name="Lam T.T.-Y."/>
            <person name="Chang Q."/>
            <person name="Ding S."/>
            <person name="Wang X."/>
            <person name="Zhu J."/>
            <person name="Ruan X."/>
            <person name="Zhao L."/>
            <person name="Wei J."/>
            <person name="Que T."/>
            <person name="Du C."/>
            <person name="Cheng J."/>
            <person name="Dai P."/>
            <person name="Han X."/>
            <person name="Huang E."/>
            <person name="Gao Y."/>
            <person name="Liu J."/>
            <person name="Shao H."/>
            <person name="Ye R."/>
            <person name="Li L."/>
            <person name="Wei W."/>
            <person name="Wang X."/>
            <person name="Wang C."/>
            <person name="Huo Q."/>
            <person name="Li W."/>
            <person name="Guo W."/>
            <person name="Chen H."/>
            <person name="Chen S."/>
            <person name="Zhou L."/>
            <person name="Zhou L."/>
            <person name="Ni X."/>
            <person name="Tian J."/>
            <person name="Zhou Y."/>
            <person name="Sheng Y."/>
            <person name="Liu T."/>
            <person name="Pan Y."/>
            <person name="Xia L."/>
            <person name="Li J."/>
            <person name="Zhao F."/>
            <person name="Cao W."/>
        </authorList>
    </citation>
    <scope>NUCLEOTIDE SEQUENCE</scope>
    <source>
        <strain evidence="8">Rmic-2018</strain>
        <tissue evidence="8">Larvae</tissue>
    </source>
</reference>
<dbReference type="GO" id="GO:0005319">
    <property type="term" value="F:lipid transporter activity"/>
    <property type="evidence" value="ECO:0007669"/>
    <property type="project" value="InterPro"/>
</dbReference>
<dbReference type="InterPro" id="IPR001846">
    <property type="entry name" value="VWF_type-D"/>
</dbReference>
<name>A0A9J6EMW3_RHIMP</name>
<keyword evidence="3" id="KW-1015">Disulfide bond</keyword>
<keyword evidence="2" id="KW-0758">Storage protein</keyword>
<dbReference type="InterPro" id="IPR015255">
    <property type="entry name" value="Vitellinogen_open_b-sht"/>
</dbReference>
<dbReference type="SUPFAM" id="SSF48431">
    <property type="entry name" value="Lipovitellin-phosvitin complex, superhelical domain"/>
    <property type="match status" value="1"/>
</dbReference>
<dbReference type="GO" id="GO:0045735">
    <property type="term" value="F:nutrient reservoir activity"/>
    <property type="evidence" value="ECO:0007669"/>
    <property type="project" value="UniProtKB-KW"/>
</dbReference>
<evidence type="ECO:0000256" key="3">
    <source>
        <dbReference type="ARBA" id="ARBA00023157"/>
    </source>
</evidence>
<proteinExistence type="predicted"/>
<keyword evidence="4" id="KW-0325">Glycoprotein</keyword>
<dbReference type="PROSITE" id="PS51211">
    <property type="entry name" value="VITELLOGENIN"/>
    <property type="match status" value="1"/>
</dbReference>
<dbReference type="InterPro" id="IPR011030">
    <property type="entry name" value="Lipovitellin_superhlx_dom"/>
</dbReference>
<evidence type="ECO:0000256" key="5">
    <source>
        <dbReference type="PROSITE-ProRule" id="PRU00557"/>
    </source>
</evidence>
<dbReference type="Pfam" id="PF01347">
    <property type="entry name" value="Vitellogenin_N"/>
    <property type="match status" value="1"/>
</dbReference>
<accession>A0A9J6EMW3</accession>
<comment type="caution">
    <text evidence="5">Lacks conserved residue(s) required for the propagation of feature annotation.</text>
</comment>
<dbReference type="EMBL" id="JABSTU010000003">
    <property type="protein sequence ID" value="KAH8035352.1"/>
    <property type="molecule type" value="Genomic_DNA"/>
</dbReference>
<dbReference type="SMART" id="SM00638">
    <property type="entry name" value="LPD_N"/>
    <property type="match status" value="1"/>
</dbReference>
<protein>
    <recommendedName>
        <fullName evidence="10">Vitellogenin-2</fullName>
    </recommendedName>
</protein>
<evidence type="ECO:0000313" key="9">
    <source>
        <dbReference type="Proteomes" id="UP000821866"/>
    </source>
</evidence>
<dbReference type="PANTHER" id="PTHR23345">
    <property type="entry name" value="VITELLOGENIN-RELATED"/>
    <property type="match status" value="1"/>
</dbReference>
<dbReference type="InterPro" id="IPR015816">
    <property type="entry name" value="Vitellinogen_b-sht_N"/>
</dbReference>
<evidence type="ECO:0000256" key="2">
    <source>
        <dbReference type="ARBA" id="ARBA00022761"/>
    </source>
</evidence>
<dbReference type="PANTHER" id="PTHR23345:SF15">
    <property type="entry name" value="VITELLOGENIN 1-RELATED"/>
    <property type="match status" value="1"/>
</dbReference>
<evidence type="ECO:0000313" key="8">
    <source>
        <dbReference type="EMBL" id="KAH8035352.1"/>
    </source>
</evidence>
<reference evidence="8" key="1">
    <citation type="journal article" date="2020" name="Cell">
        <title>Large-Scale Comparative Analyses of Tick Genomes Elucidate Their Genetic Diversity and Vector Capacities.</title>
        <authorList>
            <consortium name="Tick Genome and Microbiome Consortium (TIGMIC)"/>
            <person name="Jia N."/>
            <person name="Wang J."/>
            <person name="Shi W."/>
            <person name="Du L."/>
            <person name="Sun Y."/>
            <person name="Zhan W."/>
            <person name="Jiang J.F."/>
            <person name="Wang Q."/>
            <person name="Zhang B."/>
            <person name="Ji P."/>
            <person name="Bell-Sakyi L."/>
            <person name="Cui X.M."/>
            <person name="Yuan T.T."/>
            <person name="Jiang B.G."/>
            <person name="Yang W.F."/>
            <person name="Lam T.T."/>
            <person name="Chang Q.C."/>
            <person name="Ding S.J."/>
            <person name="Wang X.J."/>
            <person name="Zhu J.G."/>
            <person name="Ruan X.D."/>
            <person name="Zhao L."/>
            <person name="Wei J.T."/>
            <person name="Ye R.Z."/>
            <person name="Que T.C."/>
            <person name="Du C.H."/>
            <person name="Zhou Y.H."/>
            <person name="Cheng J.X."/>
            <person name="Dai P.F."/>
            <person name="Guo W.B."/>
            <person name="Han X.H."/>
            <person name="Huang E.J."/>
            <person name="Li L.F."/>
            <person name="Wei W."/>
            <person name="Gao Y.C."/>
            <person name="Liu J.Z."/>
            <person name="Shao H.Z."/>
            <person name="Wang X."/>
            <person name="Wang C.C."/>
            <person name="Yang T.C."/>
            <person name="Huo Q.B."/>
            <person name="Li W."/>
            <person name="Chen H.Y."/>
            <person name="Chen S.E."/>
            <person name="Zhou L.G."/>
            <person name="Ni X.B."/>
            <person name="Tian J.H."/>
            <person name="Sheng Y."/>
            <person name="Liu T."/>
            <person name="Pan Y.S."/>
            <person name="Xia L.Y."/>
            <person name="Li J."/>
            <person name="Zhao F."/>
            <person name="Cao W.C."/>
        </authorList>
    </citation>
    <scope>NUCLEOTIDE SEQUENCE</scope>
    <source>
        <strain evidence="8">Rmic-2018</strain>
    </source>
</reference>
<dbReference type="InterPro" id="IPR050733">
    <property type="entry name" value="Vitellogenin/Apolipophorin"/>
</dbReference>
<dbReference type="Gene3D" id="2.30.230.10">
    <property type="entry name" value="Lipovitellin, beta-sheet shell regions, chain A"/>
    <property type="match status" value="1"/>
</dbReference>
<dbReference type="Pfam" id="PF00094">
    <property type="entry name" value="VWD"/>
    <property type="match status" value="1"/>
</dbReference>
<dbReference type="SMART" id="SM01169">
    <property type="entry name" value="DUF1943"/>
    <property type="match status" value="1"/>
</dbReference>
<dbReference type="InterPro" id="IPR015819">
    <property type="entry name" value="Lipid_transp_b-sht_shell"/>
</dbReference>
<dbReference type="Pfam" id="PF09172">
    <property type="entry name" value="Vit_open_b-sht"/>
    <property type="match status" value="1"/>
</dbReference>
<dbReference type="SMART" id="SM00216">
    <property type="entry name" value="VWD"/>
    <property type="match status" value="1"/>
</dbReference>
<feature type="domain" description="VWFD" evidence="7">
    <location>
        <begin position="1351"/>
        <end position="1533"/>
    </location>
</feature>
<dbReference type="SUPFAM" id="SSF56968">
    <property type="entry name" value="Lipovitellin-phosvitin complex, beta-sheet shell regions"/>
    <property type="match status" value="2"/>
</dbReference>
<evidence type="ECO:0000256" key="4">
    <source>
        <dbReference type="ARBA" id="ARBA00023180"/>
    </source>
</evidence>
<evidence type="ECO:0000259" key="7">
    <source>
        <dbReference type="PROSITE" id="PS51233"/>
    </source>
</evidence>
<dbReference type="PROSITE" id="PS51233">
    <property type="entry name" value="VWFD"/>
    <property type="match status" value="1"/>
</dbReference>
<evidence type="ECO:0000256" key="1">
    <source>
        <dbReference type="ARBA" id="ARBA00022729"/>
    </source>
</evidence>
<keyword evidence="9" id="KW-1185">Reference proteome</keyword>